<dbReference type="PANTHER" id="PTHR48207">
    <property type="entry name" value="SUCCINATE--HYDROXYMETHYLGLUTARATE COA-TRANSFERASE"/>
    <property type="match status" value="1"/>
</dbReference>
<dbReference type="Gene3D" id="3.40.50.10540">
    <property type="entry name" value="Crotonobetainyl-coa:carnitine coa-transferase, domain 1"/>
    <property type="match status" value="1"/>
</dbReference>
<dbReference type="InterPro" id="IPR003673">
    <property type="entry name" value="CoA-Trfase_fam_III"/>
</dbReference>
<dbReference type="RefSeq" id="WP_180283857.1">
    <property type="nucleotide sequence ID" value="NZ_JABFDB010000014.1"/>
</dbReference>
<reference evidence="2 3" key="1">
    <citation type="submission" date="2020-05" db="EMBL/GenBank/DDBJ databases">
        <title>Azospirillum oleiclasticum sp. nov, a nitrogen-fixing and heavy crude oil-emulsifying bacterium isolated from the crude oil of Yumen Oilfield.</title>
        <authorList>
            <person name="Wu D."/>
            <person name="Cai M."/>
            <person name="Zhang X."/>
        </authorList>
    </citation>
    <scope>NUCLEOTIDE SEQUENCE [LARGE SCALE GENOMIC DNA]</scope>
    <source>
        <strain evidence="2 3">ROY-1-1-2</strain>
    </source>
</reference>
<dbReference type="Gene3D" id="3.30.1540.10">
    <property type="entry name" value="formyl-coa transferase, domain 3"/>
    <property type="match status" value="1"/>
</dbReference>
<dbReference type="PANTHER" id="PTHR48207:SF3">
    <property type="entry name" value="SUCCINATE--HYDROXYMETHYLGLUTARATE COA-TRANSFERASE"/>
    <property type="match status" value="1"/>
</dbReference>
<dbReference type="GO" id="GO:0016740">
    <property type="term" value="F:transferase activity"/>
    <property type="evidence" value="ECO:0007669"/>
    <property type="project" value="UniProtKB-KW"/>
</dbReference>
<keyword evidence="1 2" id="KW-0808">Transferase</keyword>
<name>A0ABX2TCM8_9PROT</name>
<dbReference type="Pfam" id="PF02515">
    <property type="entry name" value="CoA_transf_3"/>
    <property type="match status" value="1"/>
</dbReference>
<comment type="caution">
    <text evidence="2">The sequence shown here is derived from an EMBL/GenBank/DDBJ whole genome shotgun (WGS) entry which is preliminary data.</text>
</comment>
<keyword evidence="3" id="KW-1185">Reference proteome</keyword>
<accession>A0ABX2TCM8</accession>
<proteinExistence type="predicted"/>
<dbReference type="InterPro" id="IPR050483">
    <property type="entry name" value="CoA-transferase_III_domain"/>
</dbReference>
<sequence length="400" mass="42421">MTNAGALAGLRVVDLSRVLGGPYCTQVLGDHGADVVKVEPPQGDETRGWGPPFRDGTASYFLGVNRNKRCMALDLTRPAGREVLMRLLGSADVLVENFKVGTLEKWGIGYREVLAGRFPRLIHCRVSGFGGDGPLGGFAGYDAVAQAMSGLMSVNGEAEGEPVRVGIPVVDLATGMNAVIAILLALQERQRSGRGQSVEATLFDSALALAHPHTANWFLSGRTPQRTGSAHPNISPYDLFPTRTRPVFVAIGNDRQFARFCAEVGRPDLPADPRFARNADRVAHRTALREALVAALAERDGQALAMTLLEQGIPCGPLLDVAEALSLPHTVERGTVIGIGDYRGVANPSALERTPASYRTAPAAFGADTAAVLEELGYDADAVEALCTGGVAYRADKPTR</sequence>
<dbReference type="Proteomes" id="UP000584642">
    <property type="component" value="Unassembled WGS sequence"/>
</dbReference>
<dbReference type="InterPro" id="IPR044855">
    <property type="entry name" value="CoA-Trfase_III_dom3_sf"/>
</dbReference>
<dbReference type="EMBL" id="JABFDB010000014">
    <property type="protein sequence ID" value="NYZ22094.1"/>
    <property type="molecule type" value="Genomic_DNA"/>
</dbReference>
<evidence type="ECO:0000256" key="1">
    <source>
        <dbReference type="ARBA" id="ARBA00022679"/>
    </source>
</evidence>
<evidence type="ECO:0000313" key="3">
    <source>
        <dbReference type="Proteomes" id="UP000584642"/>
    </source>
</evidence>
<dbReference type="SUPFAM" id="SSF89796">
    <property type="entry name" value="CoA-transferase family III (CaiB/BaiF)"/>
    <property type="match status" value="1"/>
</dbReference>
<evidence type="ECO:0000313" key="2">
    <source>
        <dbReference type="EMBL" id="NYZ22094.1"/>
    </source>
</evidence>
<gene>
    <name evidence="2" type="ORF">HND93_20460</name>
</gene>
<protein>
    <submittedName>
        <fullName evidence="2">CoA transferase</fullName>
    </submittedName>
</protein>
<organism evidence="2 3">
    <name type="scientific">Azospirillum oleiclasticum</name>
    <dbReference type="NCBI Taxonomy" id="2735135"/>
    <lineage>
        <taxon>Bacteria</taxon>
        <taxon>Pseudomonadati</taxon>
        <taxon>Pseudomonadota</taxon>
        <taxon>Alphaproteobacteria</taxon>
        <taxon>Rhodospirillales</taxon>
        <taxon>Azospirillaceae</taxon>
        <taxon>Azospirillum</taxon>
    </lineage>
</organism>
<dbReference type="InterPro" id="IPR023606">
    <property type="entry name" value="CoA-Trfase_III_dom_1_sf"/>
</dbReference>